<dbReference type="AlphaFoldDB" id="A0A2X0PF33"/>
<reference evidence="2 3" key="1">
    <citation type="submission" date="2016-11" db="EMBL/GenBank/DDBJ databases">
        <authorList>
            <person name="Jaros S."/>
            <person name="Januszkiewicz K."/>
            <person name="Wedrychowicz H."/>
        </authorList>
    </citation>
    <scope>NUCLEOTIDE SEQUENCE [LARGE SCALE GENOMIC DNA]</scope>
</reference>
<dbReference type="EMBL" id="FQNC01000085">
    <property type="protein sequence ID" value="SGZ24103.1"/>
    <property type="molecule type" value="Genomic_DNA"/>
</dbReference>
<proteinExistence type="predicted"/>
<keyword evidence="3" id="KW-1185">Reference proteome</keyword>
<dbReference type="Proteomes" id="UP000249464">
    <property type="component" value="Unassembled WGS sequence"/>
</dbReference>
<feature type="region of interest" description="Disordered" evidence="1">
    <location>
        <begin position="1"/>
        <end position="21"/>
    </location>
</feature>
<evidence type="ECO:0000313" key="3">
    <source>
        <dbReference type="Proteomes" id="UP000249464"/>
    </source>
</evidence>
<sequence>MTRHHGCTGTQRQRMQSSGSRCTSARVFEAKLNRLCGNVLGNKQRAGCFGDGWR</sequence>
<name>A0A2X0PF33_9BASI</name>
<evidence type="ECO:0000256" key="1">
    <source>
        <dbReference type="SAM" id="MobiDB-lite"/>
    </source>
</evidence>
<accession>A0A2X0PF33</accession>
<organism evidence="2 3">
    <name type="scientific">Microbotryum silenes-dioicae</name>
    <dbReference type="NCBI Taxonomy" id="796604"/>
    <lineage>
        <taxon>Eukaryota</taxon>
        <taxon>Fungi</taxon>
        <taxon>Dikarya</taxon>
        <taxon>Basidiomycota</taxon>
        <taxon>Pucciniomycotina</taxon>
        <taxon>Microbotryomycetes</taxon>
        <taxon>Microbotryales</taxon>
        <taxon>Microbotryaceae</taxon>
        <taxon>Microbotryum</taxon>
    </lineage>
</organism>
<protein>
    <submittedName>
        <fullName evidence="2">BQ5605_C023g09704 protein</fullName>
    </submittedName>
</protein>
<evidence type="ECO:0000313" key="2">
    <source>
        <dbReference type="EMBL" id="SGZ24103.1"/>
    </source>
</evidence>
<gene>
    <name evidence="2" type="primary">BQ5605_C023g09704</name>
    <name evidence="2" type="ORF">BQ5605_C023G09704</name>
</gene>
<feature type="compositionally biased region" description="Polar residues" evidence="1">
    <location>
        <begin position="8"/>
        <end position="21"/>
    </location>
</feature>